<dbReference type="InterPro" id="IPR015867">
    <property type="entry name" value="N-reg_PII/ATP_PRibTrfase_C"/>
</dbReference>
<dbReference type="GO" id="GO:0005524">
    <property type="term" value="F:ATP binding"/>
    <property type="evidence" value="ECO:0007669"/>
    <property type="project" value="TreeGrafter"/>
</dbReference>
<dbReference type="PRINTS" id="PR00340">
    <property type="entry name" value="PIIGLNB"/>
</dbReference>
<reference evidence="2 4" key="1">
    <citation type="submission" date="2019-07" db="EMBL/GenBank/DDBJ databases">
        <title>Whole genome shotgun sequence of Clostridium butyricum NBRC 3858.</title>
        <authorList>
            <person name="Hosoyama A."/>
            <person name="Uohara A."/>
            <person name="Ohji S."/>
            <person name="Ichikawa N."/>
        </authorList>
    </citation>
    <scope>NUCLEOTIDE SEQUENCE [LARGE SCALE GENOMIC DNA]</scope>
    <source>
        <strain evidence="2 4">NBRC 3858</strain>
    </source>
</reference>
<name>A0A3R9DKF3_CLOBU</name>
<evidence type="ECO:0000256" key="1">
    <source>
        <dbReference type="RuleBase" id="RU003936"/>
    </source>
</evidence>
<comment type="similarity">
    <text evidence="1">Belongs to the P(II) protein family.</text>
</comment>
<dbReference type="PROSITE" id="PS00638">
    <property type="entry name" value="PII_GLNB_CTER"/>
    <property type="match status" value="1"/>
</dbReference>
<dbReference type="SUPFAM" id="SSF54913">
    <property type="entry name" value="GlnB-like"/>
    <property type="match status" value="1"/>
</dbReference>
<proteinExistence type="inferred from homology"/>
<dbReference type="EMBL" id="WOFV02000035">
    <property type="protein sequence ID" value="NAS18494.1"/>
    <property type="molecule type" value="Genomic_DNA"/>
</dbReference>
<organism evidence="2 4">
    <name type="scientific">Clostridium butyricum</name>
    <dbReference type="NCBI Taxonomy" id="1492"/>
    <lineage>
        <taxon>Bacteria</taxon>
        <taxon>Bacillati</taxon>
        <taxon>Bacillota</taxon>
        <taxon>Clostridia</taxon>
        <taxon>Eubacteriales</taxon>
        <taxon>Clostridiaceae</taxon>
        <taxon>Clostridium</taxon>
    </lineage>
</organism>
<dbReference type="Proteomes" id="UP000474042">
    <property type="component" value="Unassembled WGS sequence"/>
</dbReference>
<dbReference type="SMART" id="SM00938">
    <property type="entry name" value="P-II"/>
    <property type="match status" value="1"/>
</dbReference>
<evidence type="ECO:0000313" key="2">
    <source>
        <dbReference type="EMBL" id="GEQ21252.1"/>
    </source>
</evidence>
<dbReference type="GO" id="GO:0005829">
    <property type="term" value="C:cytosol"/>
    <property type="evidence" value="ECO:0007669"/>
    <property type="project" value="TreeGrafter"/>
</dbReference>
<dbReference type="Proteomes" id="UP000321089">
    <property type="component" value="Unassembled WGS sequence"/>
</dbReference>
<dbReference type="GO" id="GO:0006808">
    <property type="term" value="P:regulation of nitrogen utilization"/>
    <property type="evidence" value="ECO:0007669"/>
    <property type="project" value="InterPro"/>
</dbReference>
<evidence type="ECO:0000313" key="5">
    <source>
        <dbReference type="Proteomes" id="UP000474042"/>
    </source>
</evidence>
<accession>A0A3R9DKF3</accession>
<dbReference type="Gene3D" id="3.30.70.120">
    <property type="match status" value="1"/>
</dbReference>
<dbReference type="OrthoDB" id="9802729at2"/>
<dbReference type="PROSITE" id="PS51343">
    <property type="entry name" value="PII_GLNB_DOM"/>
    <property type="match status" value="1"/>
</dbReference>
<dbReference type="Pfam" id="PF00543">
    <property type="entry name" value="P-II"/>
    <property type="match status" value="1"/>
</dbReference>
<dbReference type="PANTHER" id="PTHR30115">
    <property type="entry name" value="NITROGEN REGULATORY PROTEIN P-II"/>
    <property type="match status" value="1"/>
</dbReference>
<dbReference type="EMBL" id="BKBC01000019">
    <property type="protein sequence ID" value="GEQ21252.1"/>
    <property type="molecule type" value="Genomic_DNA"/>
</dbReference>
<dbReference type="GO" id="GO:0030234">
    <property type="term" value="F:enzyme regulator activity"/>
    <property type="evidence" value="ECO:0007669"/>
    <property type="project" value="InterPro"/>
</dbReference>
<comment type="caution">
    <text evidence="2">The sequence shown here is derived from an EMBL/GenBank/DDBJ whole genome shotgun (WGS) entry which is preliminary data.</text>
</comment>
<evidence type="ECO:0000313" key="4">
    <source>
        <dbReference type="Proteomes" id="UP000321089"/>
    </source>
</evidence>
<dbReference type="InterPro" id="IPR011322">
    <property type="entry name" value="N-reg_PII-like_a/b"/>
</dbReference>
<dbReference type="RefSeq" id="WP_058146578.1">
    <property type="nucleotide sequence ID" value="NZ_BKBC01000019.1"/>
</dbReference>
<reference evidence="3 5" key="2">
    <citation type="submission" date="2020-01" db="EMBL/GenBank/DDBJ databases">
        <title>Genome sequence of a 1,3-propanediol producer, Clostridium butyricum S3.</title>
        <authorList>
            <person name="Zhou J."/>
        </authorList>
    </citation>
    <scope>NUCLEOTIDE SEQUENCE [LARGE SCALE GENOMIC DNA]</scope>
    <source>
        <strain evidence="3 5">S3</strain>
    </source>
</reference>
<protein>
    <submittedName>
        <fullName evidence="2">Nitrogen fixation nifHD region glnB 2</fullName>
    </submittedName>
    <submittedName>
        <fullName evidence="3">P-II family nitrogen regulator</fullName>
    </submittedName>
</protein>
<dbReference type="InterPro" id="IPR017918">
    <property type="entry name" value="N-reg_PII_CS"/>
</dbReference>
<dbReference type="AlphaFoldDB" id="A0A3R9DKF3"/>
<gene>
    <name evidence="2" type="ORF">CBU02nite_17580</name>
    <name evidence="3" type="ORF">GND98_011585</name>
</gene>
<dbReference type="InterPro" id="IPR002187">
    <property type="entry name" value="N-reg_PII"/>
</dbReference>
<sequence length="118" mass="13402">MKQIIAIIRPKLYFKTKDALSENRFFAMSTKEVLGRGRKNVDFTANEGNINQKNIYNDTLIAKKMIEIIVRDNEVDKVVDIIMSVNKSNSNGDGKIFIIPVEDSIRIHTGEKGEEALM</sequence>
<dbReference type="PANTHER" id="PTHR30115:SF11">
    <property type="entry name" value="NITROGEN REGULATORY PROTEIN P-II HOMOLOG"/>
    <property type="match status" value="1"/>
</dbReference>
<dbReference type="KEGG" id="cbut:ATN24_15085"/>
<evidence type="ECO:0000313" key="3">
    <source>
        <dbReference type="EMBL" id="NAS18494.1"/>
    </source>
</evidence>